<dbReference type="InterPro" id="IPR036388">
    <property type="entry name" value="WH-like_DNA-bd_sf"/>
</dbReference>
<dbReference type="EMBL" id="JAWRVI010000291">
    <property type="protein sequence ID" value="KAK4068676.1"/>
    <property type="molecule type" value="Genomic_DNA"/>
</dbReference>
<keyword evidence="3" id="KW-1185">Reference proteome</keyword>
<dbReference type="Gene3D" id="1.10.10.10">
    <property type="entry name" value="Winged helix-like DNA-binding domain superfamily/Winged helix DNA-binding domain"/>
    <property type="match status" value="1"/>
</dbReference>
<dbReference type="PANTHER" id="PTHR12374">
    <property type="entry name" value="TRANSCRIPTIONAL ADAPTOR 2 ADA2 -RELATED"/>
    <property type="match status" value="1"/>
</dbReference>
<dbReference type="Proteomes" id="UP001287286">
    <property type="component" value="Unassembled WGS sequence"/>
</dbReference>
<dbReference type="Pfam" id="PF04433">
    <property type="entry name" value="SWIRM"/>
    <property type="match status" value="1"/>
</dbReference>
<dbReference type="InterPro" id="IPR009057">
    <property type="entry name" value="Homeodomain-like_sf"/>
</dbReference>
<comment type="caution">
    <text evidence="2">The sequence shown here is derived from an EMBL/GenBank/DDBJ whole genome shotgun (WGS) entry which is preliminary data.</text>
</comment>
<evidence type="ECO:0000259" key="1">
    <source>
        <dbReference type="PROSITE" id="PS50934"/>
    </source>
</evidence>
<evidence type="ECO:0000313" key="3">
    <source>
        <dbReference type="Proteomes" id="UP001287286"/>
    </source>
</evidence>
<organism evidence="2 3">
    <name type="scientific">Purpureocillium lilacinum</name>
    <name type="common">Paecilomyces lilacinus</name>
    <dbReference type="NCBI Taxonomy" id="33203"/>
    <lineage>
        <taxon>Eukaryota</taxon>
        <taxon>Fungi</taxon>
        <taxon>Dikarya</taxon>
        <taxon>Ascomycota</taxon>
        <taxon>Pezizomycotina</taxon>
        <taxon>Sordariomycetes</taxon>
        <taxon>Hypocreomycetidae</taxon>
        <taxon>Hypocreales</taxon>
        <taxon>Ophiocordycipitaceae</taxon>
        <taxon>Purpureocillium</taxon>
    </lineage>
</organism>
<dbReference type="SUPFAM" id="SSF46689">
    <property type="entry name" value="Homeodomain-like"/>
    <property type="match status" value="1"/>
</dbReference>
<proteinExistence type="predicted"/>
<dbReference type="PROSITE" id="PS50934">
    <property type="entry name" value="SWIRM"/>
    <property type="match status" value="1"/>
</dbReference>
<name>A0ABR0BDK1_PURLI</name>
<evidence type="ECO:0000313" key="2">
    <source>
        <dbReference type="EMBL" id="KAK4068676.1"/>
    </source>
</evidence>
<gene>
    <name evidence="2" type="ORF">Purlil1_13736</name>
</gene>
<accession>A0ABR0BDK1</accession>
<feature type="domain" description="SWIRM" evidence="1">
    <location>
        <begin position="141"/>
        <end position="240"/>
    </location>
</feature>
<dbReference type="PANTHER" id="PTHR12374:SF21">
    <property type="entry name" value="SWIRM DOMAIN-CONTAINING PROTEIN FUN19-RELATED"/>
    <property type="match status" value="1"/>
</dbReference>
<dbReference type="InterPro" id="IPR007526">
    <property type="entry name" value="SWIRM"/>
</dbReference>
<reference evidence="2 3" key="1">
    <citation type="journal article" date="2024" name="Microbiol. Resour. Announc.">
        <title>Genome annotations for the ascomycete fungi Trichoderma harzianum, Trichoderma aggressivum, and Purpureocillium lilacinum.</title>
        <authorList>
            <person name="Beijen E.P.W."/>
            <person name="Ohm R.A."/>
        </authorList>
    </citation>
    <scope>NUCLEOTIDE SEQUENCE [LARGE SCALE GENOMIC DNA]</scope>
    <source>
        <strain evidence="2 3">CBS 150709</strain>
    </source>
</reference>
<protein>
    <recommendedName>
        <fullName evidence="1">SWIRM domain-containing protein</fullName>
    </recommendedName>
</protein>
<sequence length="252" mass="29226">MLDCAATAPVRDAASIAAPRPSSQEPVLQFRPSIMKHYIADRKRWLRKHRAFLESDRRHRMLRGRSVFLKPDRLREDLGYRTRCQDIANSVEKVINSDELETRESQTIDLRHVVLPKHVDTSFEELPDYCPSTSTLDHQTFAVEWKGHPIDLSTDPHRHLLHPQEIALAATLRLDCATYLTSKRRIFERRLQKFHYGKPFRKTDAQQACRIDVNKASKLWTAFEAVGWLRPERICELSPNGSLLEDVASRHA</sequence>